<feature type="domain" description="Beta-ketoacyl-[acyl-carrier-protein] synthase III C-terminal" evidence="3">
    <location>
        <begin position="254"/>
        <end position="353"/>
    </location>
</feature>
<dbReference type="AlphaFoldDB" id="A0A1H9H945"/>
<feature type="domain" description="Beta-ketoacyl-[acyl-carrier-protein] synthase III N-terminal" evidence="4">
    <location>
        <begin position="129"/>
        <end position="205"/>
    </location>
</feature>
<protein>
    <submittedName>
        <fullName evidence="5">3-oxoacyl-[acyl-carrier-protein] synthase-3</fullName>
    </submittedName>
</protein>
<evidence type="ECO:0000256" key="2">
    <source>
        <dbReference type="ARBA" id="ARBA00023315"/>
    </source>
</evidence>
<accession>A0A1H9H945</accession>
<keyword evidence="2" id="KW-0012">Acyltransferase</keyword>
<dbReference type="GO" id="GO:0006633">
    <property type="term" value="P:fatty acid biosynthetic process"/>
    <property type="evidence" value="ECO:0007669"/>
    <property type="project" value="InterPro"/>
</dbReference>
<keyword evidence="1" id="KW-0808">Transferase</keyword>
<dbReference type="PANTHER" id="PTHR34069:SF2">
    <property type="entry name" value="BETA-KETOACYL-[ACYL-CARRIER-PROTEIN] SYNTHASE III"/>
    <property type="match status" value="1"/>
</dbReference>
<evidence type="ECO:0000259" key="4">
    <source>
        <dbReference type="Pfam" id="PF08545"/>
    </source>
</evidence>
<dbReference type="Pfam" id="PF08541">
    <property type="entry name" value="ACP_syn_III_C"/>
    <property type="match status" value="1"/>
</dbReference>
<dbReference type="InParanoid" id="A0A1H9H945"/>
<dbReference type="OrthoDB" id="5171393at2"/>
<evidence type="ECO:0000256" key="1">
    <source>
        <dbReference type="ARBA" id="ARBA00022679"/>
    </source>
</evidence>
<dbReference type="PANTHER" id="PTHR34069">
    <property type="entry name" value="3-OXOACYL-[ACYL-CARRIER-PROTEIN] SYNTHASE 3"/>
    <property type="match status" value="1"/>
</dbReference>
<dbReference type="Proteomes" id="UP000199021">
    <property type="component" value="Unassembled WGS sequence"/>
</dbReference>
<dbReference type="GO" id="GO:0004315">
    <property type="term" value="F:3-oxoacyl-[acyl-carrier-protein] synthase activity"/>
    <property type="evidence" value="ECO:0007669"/>
    <property type="project" value="InterPro"/>
</dbReference>
<dbReference type="SUPFAM" id="SSF53901">
    <property type="entry name" value="Thiolase-like"/>
    <property type="match status" value="1"/>
</dbReference>
<dbReference type="InterPro" id="IPR013751">
    <property type="entry name" value="ACP_syn_III_N"/>
</dbReference>
<proteinExistence type="predicted"/>
<evidence type="ECO:0000313" key="6">
    <source>
        <dbReference type="Proteomes" id="UP000199021"/>
    </source>
</evidence>
<keyword evidence="6" id="KW-1185">Reference proteome</keyword>
<evidence type="ECO:0000313" key="5">
    <source>
        <dbReference type="EMBL" id="SEQ58899.1"/>
    </source>
</evidence>
<name>A0A1H9H945_9BACT</name>
<dbReference type="RefSeq" id="WP_090168794.1">
    <property type="nucleotide sequence ID" value="NZ_FOFB01000012.1"/>
</dbReference>
<dbReference type="InterPro" id="IPR016039">
    <property type="entry name" value="Thiolase-like"/>
</dbReference>
<dbReference type="InterPro" id="IPR013747">
    <property type="entry name" value="ACP_syn_III_C"/>
</dbReference>
<dbReference type="GO" id="GO:0044550">
    <property type="term" value="P:secondary metabolite biosynthetic process"/>
    <property type="evidence" value="ECO:0007669"/>
    <property type="project" value="TreeGrafter"/>
</dbReference>
<dbReference type="EMBL" id="FOFB01000012">
    <property type="protein sequence ID" value="SEQ58899.1"/>
    <property type="molecule type" value="Genomic_DNA"/>
</dbReference>
<organism evidence="5 6">
    <name type="scientific">Neolewinella agarilytica</name>
    <dbReference type="NCBI Taxonomy" id="478744"/>
    <lineage>
        <taxon>Bacteria</taxon>
        <taxon>Pseudomonadati</taxon>
        <taxon>Bacteroidota</taxon>
        <taxon>Saprospiria</taxon>
        <taxon>Saprospirales</taxon>
        <taxon>Lewinellaceae</taxon>
        <taxon>Neolewinella</taxon>
    </lineage>
</organism>
<dbReference type="Gene3D" id="3.40.47.10">
    <property type="match status" value="2"/>
</dbReference>
<reference evidence="6" key="1">
    <citation type="submission" date="2016-10" db="EMBL/GenBank/DDBJ databases">
        <authorList>
            <person name="Varghese N."/>
            <person name="Submissions S."/>
        </authorList>
    </citation>
    <scope>NUCLEOTIDE SEQUENCE [LARGE SCALE GENOMIC DNA]</scope>
    <source>
        <strain evidence="6">DSM 24740</strain>
    </source>
</reference>
<dbReference type="STRING" id="478744.SAMN05444359_11267"/>
<sequence length="354" mass="39418">MPAYILSTGAYRPRVQQPNHALTERFFLKRGNKIHQKATVDILEKFTAVTEIRERSIALPEVSASRMGYLAAEEAIERGGVDREAIDYIIVAHNWGDVSTKHNFQDTLPNLAARIKSKLGIRNPRCVAYDILFGCPGWLEGVRQVDLLIRSGEARYVLVVGTDTVSRVVEEYDVDSLLFSDGAGAALMAASASPNTGVLASATRSHCLEELDYLRMGRSFSDRKYLDGLYLKMQGRQVFKYALREVPAVITACLEKAEVDLRDVRYFIMHQANAKMIKAIASRLFAQHGIANYPEDVLPINVYTKGNNSVATIPTLLHEVIDRAHNQRGIERGDLVVFASVGAGMHVNAMIHRF</sequence>
<gene>
    <name evidence="5" type="ORF">SAMN05444359_11267</name>
</gene>
<evidence type="ECO:0000259" key="3">
    <source>
        <dbReference type="Pfam" id="PF08541"/>
    </source>
</evidence>
<dbReference type="Pfam" id="PF08545">
    <property type="entry name" value="ACP_syn_III"/>
    <property type="match status" value="1"/>
</dbReference>